<organism evidence="1 2">
    <name type="scientific">Actinoallomurus vinaceus</name>
    <dbReference type="NCBI Taxonomy" id="1080074"/>
    <lineage>
        <taxon>Bacteria</taxon>
        <taxon>Bacillati</taxon>
        <taxon>Actinomycetota</taxon>
        <taxon>Actinomycetes</taxon>
        <taxon>Streptosporangiales</taxon>
        <taxon>Thermomonosporaceae</taxon>
        <taxon>Actinoallomurus</taxon>
    </lineage>
</organism>
<name>A0ABP8UF28_9ACTN</name>
<sequence>MMTKDAGGRGGTALVRITMPIAGVALVAAGGTAGASERAGGDAPAPAAGQEVASTAREVARFSEGFERPKASGWGISLNDGHTLPSSWPAGGPVRRVSGRSREGRNKVRFEVVPRPKSFRSEITRKTVPMGSDCWYGFSVNVPKRWQRDPKGTIMAQWHALVGRDVDNYPVVALYLINDTWQVRMNWNGQGDTSQGPGWHQKKFVIGSARKGGWTDWVVHARWSYRSGGLLEVWHDGRKVVRHRGPNEYVNATGPYFKMGIYHPAWRHADARIPSGAIPLVSYADAVRFSRGGGYSSVRPR</sequence>
<evidence type="ECO:0000313" key="1">
    <source>
        <dbReference type="EMBL" id="GAA4629604.1"/>
    </source>
</evidence>
<dbReference type="RefSeq" id="WP_345433570.1">
    <property type="nucleotide sequence ID" value="NZ_BAABHK010000007.1"/>
</dbReference>
<dbReference type="Pfam" id="PF14099">
    <property type="entry name" value="Polysacc_lyase"/>
    <property type="match status" value="1"/>
</dbReference>
<gene>
    <name evidence="1" type="ORF">GCM10023196_051600</name>
</gene>
<protein>
    <recommendedName>
        <fullName evidence="3">Polysaccharide lyase-like protein</fullName>
    </recommendedName>
</protein>
<keyword evidence="2" id="KW-1185">Reference proteome</keyword>
<dbReference type="Proteomes" id="UP001501442">
    <property type="component" value="Unassembled WGS sequence"/>
</dbReference>
<comment type="caution">
    <text evidence="1">The sequence shown here is derived from an EMBL/GenBank/DDBJ whole genome shotgun (WGS) entry which is preliminary data.</text>
</comment>
<proteinExistence type="predicted"/>
<reference evidence="2" key="1">
    <citation type="journal article" date="2019" name="Int. J. Syst. Evol. Microbiol.">
        <title>The Global Catalogue of Microorganisms (GCM) 10K type strain sequencing project: providing services to taxonomists for standard genome sequencing and annotation.</title>
        <authorList>
            <consortium name="The Broad Institute Genomics Platform"/>
            <consortium name="The Broad Institute Genome Sequencing Center for Infectious Disease"/>
            <person name="Wu L."/>
            <person name="Ma J."/>
        </authorList>
    </citation>
    <scope>NUCLEOTIDE SEQUENCE [LARGE SCALE GENOMIC DNA]</scope>
    <source>
        <strain evidence="2">JCM 17939</strain>
    </source>
</reference>
<accession>A0ABP8UF28</accession>
<dbReference type="Gene3D" id="2.60.120.200">
    <property type="match status" value="1"/>
</dbReference>
<evidence type="ECO:0008006" key="3">
    <source>
        <dbReference type="Google" id="ProtNLM"/>
    </source>
</evidence>
<evidence type="ECO:0000313" key="2">
    <source>
        <dbReference type="Proteomes" id="UP001501442"/>
    </source>
</evidence>
<dbReference type="InterPro" id="IPR025975">
    <property type="entry name" value="Polysacc_lyase"/>
</dbReference>
<dbReference type="EMBL" id="BAABHK010000007">
    <property type="protein sequence ID" value="GAA4629604.1"/>
    <property type="molecule type" value="Genomic_DNA"/>
</dbReference>